<dbReference type="RefSeq" id="WP_145851542.1">
    <property type="nucleotide sequence ID" value="NZ_RPFW01000001.1"/>
</dbReference>
<dbReference type="OrthoDB" id="127969at2"/>
<keyword evidence="1" id="KW-0732">Signal</keyword>
<sequence>MTSNHNPFIRINESLSRRALLRGGVVAAALAALPSCDATAWTTPSGTASTATASPASRVTANVRVSRDQFSQHVGPSLAANPRQPGQLLVACQGSPFTPEFVLTYVSADGGATWQLGGRPPQPGSGPAGDDVTVASGGNGTGYVCAARSGHGSRLGPANPDANRAVYVWRTGDGGRTFSAPVTLVEGVYSDHPWVAAGQGGGSSGRHVYVAWGAGAAHTALEFTRSTDGGQTFATPRRILAEASAPSLVSAGPQVAAGPDGVVCVVCDWTTKQDASGDMTGQVTAVCSADGGDTFGAPVHLGAETATMALPGGVRPNSGPAVAISPRGDAIFVAFPVRKPGATHSDIVVTVSRDRGRSWTAPVTATPADGAIYFQPNLAADAAGRVAISAFALKDGRMDEVLLISRPGQLSFDPPLRVTTAPFDPLDRATATRGKYGIWWLGDWQGIASGDGVFHLVWNDTRTGKLDLFAATLHP</sequence>
<dbReference type="SUPFAM" id="SSF50939">
    <property type="entry name" value="Sialidases"/>
    <property type="match status" value="2"/>
</dbReference>
<accession>A0A6P2C680</accession>
<evidence type="ECO:0000256" key="1">
    <source>
        <dbReference type="SAM" id="SignalP"/>
    </source>
</evidence>
<dbReference type="Proteomes" id="UP000460272">
    <property type="component" value="Unassembled WGS sequence"/>
</dbReference>
<comment type="caution">
    <text evidence="2">The sequence shown here is derived from an EMBL/GenBank/DDBJ whole genome shotgun (WGS) entry which is preliminary data.</text>
</comment>
<dbReference type="PROSITE" id="PS51318">
    <property type="entry name" value="TAT"/>
    <property type="match status" value="1"/>
</dbReference>
<dbReference type="Gene3D" id="2.120.10.10">
    <property type="match status" value="2"/>
</dbReference>
<organism evidence="2 3">
    <name type="scientific">Trebonia kvetii</name>
    <dbReference type="NCBI Taxonomy" id="2480626"/>
    <lineage>
        <taxon>Bacteria</taxon>
        <taxon>Bacillati</taxon>
        <taxon>Actinomycetota</taxon>
        <taxon>Actinomycetes</taxon>
        <taxon>Streptosporangiales</taxon>
        <taxon>Treboniaceae</taxon>
        <taxon>Trebonia</taxon>
    </lineage>
</organism>
<evidence type="ECO:0000313" key="3">
    <source>
        <dbReference type="Proteomes" id="UP000460272"/>
    </source>
</evidence>
<keyword evidence="3" id="KW-1185">Reference proteome</keyword>
<evidence type="ECO:0000313" key="2">
    <source>
        <dbReference type="EMBL" id="TVZ06788.1"/>
    </source>
</evidence>
<reference evidence="2 3" key="1">
    <citation type="submission" date="2018-11" db="EMBL/GenBank/DDBJ databases">
        <title>Trebonia kvetii gen.nov., sp.nov., a novel acidophilic actinobacterium, and proposal of the new actinobacterial family Treboniaceae fam. nov.</title>
        <authorList>
            <person name="Rapoport D."/>
            <person name="Sagova-Mareckova M."/>
            <person name="Sedlacek I."/>
            <person name="Provaznik J."/>
            <person name="Kralova S."/>
            <person name="Pavlinic D."/>
            <person name="Benes V."/>
            <person name="Kopecky J."/>
        </authorList>
    </citation>
    <scope>NUCLEOTIDE SEQUENCE [LARGE SCALE GENOMIC DNA]</scope>
    <source>
        <strain evidence="2 3">15Tr583</strain>
    </source>
</reference>
<feature type="chain" id="PRO_5027116045" evidence="1">
    <location>
        <begin position="41"/>
        <end position="475"/>
    </location>
</feature>
<protein>
    <submittedName>
        <fullName evidence="2">Exo-alpha-sialidase</fullName>
    </submittedName>
</protein>
<proteinExistence type="predicted"/>
<name>A0A6P2C680_9ACTN</name>
<dbReference type="InterPro" id="IPR036278">
    <property type="entry name" value="Sialidase_sf"/>
</dbReference>
<feature type="signal peptide" evidence="1">
    <location>
        <begin position="1"/>
        <end position="40"/>
    </location>
</feature>
<dbReference type="AlphaFoldDB" id="A0A6P2C680"/>
<gene>
    <name evidence="2" type="ORF">EAS64_05380</name>
</gene>
<dbReference type="CDD" id="cd15482">
    <property type="entry name" value="Sialidase_non-viral"/>
    <property type="match status" value="1"/>
</dbReference>
<dbReference type="InterPro" id="IPR006311">
    <property type="entry name" value="TAT_signal"/>
</dbReference>
<dbReference type="EMBL" id="RPFW01000001">
    <property type="protein sequence ID" value="TVZ06788.1"/>
    <property type="molecule type" value="Genomic_DNA"/>
</dbReference>